<dbReference type="EMBL" id="JAECZO010000168">
    <property type="protein sequence ID" value="KAK7198697.1"/>
    <property type="molecule type" value="Genomic_DNA"/>
</dbReference>
<dbReference type="InterPro" id="IPR038929">
    <property type="entry name" value="CCDC13"/>
</dbReference>
<evidence type="ECO:0000256" key="2">
    <source>
        <dbReference type="SAM" id="MobiDB-lite"/>
    </source>
</evidence>
<dbReference type="PANTHER" id="PTHR31935">
    <property type="entry name" value="COILED-COIL DOMAIN-CONTAINING PROTEIN 13"/>
    <property type="match status" value="1"/>
</dbReference>
<feature type="coiled-coil region" evidence="1">
    <location>
        <begin position="217"/>
        <end position="244"/>
    </location>
</feature>
<dbReference type="AlphaFoldDB" id="A0AAW0EYX1"/>
<sequence>MSGPSPAVTQGTRDASPEVLLAASKAEVKLLRDALHEFAVRDGGGASRGGGAAGTAFSDVLEGKYLALIKANKDLTVQLASTQRHLATAQAALQTERDKSQRLVAAMTTSAVGTHGEGSPPPSRTVGPAGKSGGDGGASSSAATAAAARVYDELHQKELAMAAVQRDNAALRALLQREVGLRDDAGEVDALLQRTTSTGGAAADTAGGGWRGRAEEVVLLKGKLKDAQRELRRVTAAATAAAAAQGGGGGDGDSVDERADALALPASVRAFLGVKDASSKPAETRSSATSVATTAATQARRPPRDVDDAARDRLTSMQQQRAAQQHRHAADLAQQQQLMAEERAKTAALQARVTTLKSELDTLRGHVDTILDKSRTDDELVEAYKLELHRAHEDVRRWQRAAAEAQAEVAATAGRGGDGGAGAALTVRGMRNGANDAVAAAARVAHYRSTAAGGADSGRGAGGAPSPPPPSFSAALYAWVCSACDEAPVDEVAHAAAAASAPITPTTAAAAQLAAVLRRAFHHVVAAERHAAASLAAASPITASPNDAESVLAKENAVLKKRLRNVTEMLETELQVQRALWASADGSVRGESTT</sequence>
<evidence type="ECO:0000256" key="1">
    <source>
        <dbReference type="SAM" id="Coils"/>
    </source>
</evidence>
<comment type="caution">
    <text evidence="3">The sequence shown here is derived from an EMBL/GenBank/DDBJ whole genome shotgun (WGS) entry which is preliminary data.</text>
</comment>
<evidence type="ECO:0000313" key="3">
    <source>
        <dbReference type="EMBL" id="KAK7198697.1"/>
    </source>
</evidence>
<organism evidence="3 4">
    <name type="scientific">Novymonas esmeraldas</name>
    <dbReference type="NCBI Taxonomy" id="1808958"/>
    <lineage>
        <taxon>Eukaryota</taxon>
        <taxon>Discoba</taxon>
        <taxon>Euglenozoa</taxon>
        <taxon>Kinetoplastea</taxon>
        <taxon>Metakinetoplastina</taxon>
        <taxon>Trypanosomatida</taxon>
        <taxon>Trypanosomatidae</taxon>
        <taxon>Novymonas</taxon>
    </lineage>
</organism>
<keyword evidence="4" id="KW-1185">Reference proteome</keyword>
<feature type="coiled-coil region" evidence="1">
    <location>
        <begin position="381"/>
        <end position="408"/>
    </location>
</feature>
<feature type="region of interest" description="Disordered" evidence="2">
    <location>
        <begin position="111"/>
        <end position="141"/>
    </location>
</feature>
<accession>A0AAW0EYX1</accession>
<reference evidence="3 4" key="1">
    <citation type="journal article" date="2021" name="MBio">
        <title>A New Model Trypanosomatid, Novymonas esmeraldas: Genomic Perception of Its 'Candidatus Pandoraea novymonadis' Endosymbiont.</title>
        <authorList>
            <person name="Zakharova A."/>
            <person name="Saura A."/>
            <person name="Butenko A."/>
            <person name="Podesvova L."/>
            <person name="Warmusova S."/>
            <person name="Kostygov A.Y."/>
            <person name="Nenarokova A."/>
            <person name="Lukes J."/>
            <person name="Opperdoes F.R."/>
            <person name="Yurchenko V."/>
        </authorList>
    </citation>
    <scope>NUCLEOTIDE SEQUENCE [LARGE SCALE GENOMIC DNA]</scope>
    <source>
        <strain evidence="3 4">E262AT.01</strain>
    </source>
</reference>
<name>A0AAW0EYX1_9TRYP</name>
<feature type="compositionally biased region" description="Low complexity" evidence="2">
    <location>
        <begin position="284"/>
        <end position="300"/>
    </location>
</feature>
<dbReference type="Proteomes" id="UP001430356">
    <property type="component" value="Unassembled WGS sequence"/>
</dbReference>
<feature type="region of interest" description="Disordered" evidence="2">
    <location>
        <begin position="276"/>
        <end position="307"/>
    </location>
</feature>
<proteinExistence type="predicted"/>
<keyword evidence="1" id="KW-0175">Coiled coil</keyword>
<protein>
    <submittedName>
        <fullName evidence="3">Uncharacterized protein</fullName>
    </submittedName>
</protein>
<gene>
    <name evidence="3" type="ORF">NESM_000833600</name>
</gene>
<evidence type="ECO:0000313" key="4">
    <source>
        <dbReference type="Proteomes" id="UP001430356"/>
    </source>
</evidence>
<dbReference type="PANTHER" id="PTHR31935:SF1">
    <property type="entry name" value="COILED-COIL DOMAIN-CONTAINING PROTEIN 13"/>
    <property type="match status" value="1"/>
</dbReference>